<dbReference type="EMBL" id="VUJX02000001">
    <property type="protein sequence ID" value="KAL0943805.1"/>
    <property type="molecule type" value="Genomic_DNA"/>
</dbReference>
<protein>
    <submittedName>
        <fullName evidence="1">Uncharacterized protein</fullName>
    </submittedName>
</protein>
<gene>
    <name evidence="1" type="ORF">CTRU02_201692</name>
</gene>
<evidence type="ECO:0000313" key="1">
    <source>
        <dbReference type="EMBL" id="KAL0943805.1"/>
    </source>
</evidence>
<sequence length="521" mass="55787">MDQRKTLPKDHLGSSQSRYPSSTTRAGGTPVTTTFHASVAPKKVARDSLPFSFPPLFQPNTSSTSLVPSTAEGKPIPLDDSTAAHRTSALRELNSNYPSRHRYAKSTGAQSSTYSQPVIVRTYSGSHSRPSSTSRSNGLGGSGFGLKSASSVVSGPAASVRRIIALRTPFGGSVSTHNGGLSMAKGMAKKRLEGQEAMAKLPPVEAYSFKSMMANIESQEGESDINADLDRIAEICARSRYSLSNQYEVHVAPHGSGASFISHASSSRRQRHNAGPTLEAVSDDERRHRKRRSGGRRRSIAMGTLETIMSSSRSSEEDKSKKKSAAEITAEVRGRAATRKSGSTTPSSSVSEDDERPSQEQKDQLPPLMRRKSSSFATAMLESTRQSLAANNQSSPRSSANALVSEPALPKTSTSHLEVRTDMEDVMGHRSARKSSDERPRSEIPEQQYQNISDKPDQKKAAGGLLAGLTGWIPWRLPPIVGLGSASAQGGVSTSHAEGSLRDLLKTTDAKNKGKIVEGQS</sequence>
<reference evidence="1 2" key="1">
    <citation type="journal article" date="2020" name="Phytopathology">
        <title>Genome Sequence Resources of Colletotrichum truncatum, C. plurivorum, C. musicola, and C. sojae: Four Species Pathogenic to Soybean (Glycine max).</title>
        <authorList>
            <person name="Rogerio F."/>
            <person name="Boufleur T.R."/>
            <person name="Ciampi-Guillardi M."/>
            <person name="Sukno S.A."/>
            <person name="Thon M.R."/>
            <person name="Massola Junior N.S."/>
            <person name="Baroncelli R."/>
        </authorList>
    </citation>
    <scope>NUCLEOTIDE SEQUENCE [LARGE SCALE GENOMIC DNA]</scope>
    <source>
        <strain evidence="1 2">CMES1059</strain>
    </source>
</reference>
<proteinExistence type="predicted"/>
<organism evidence="1 2">
    <name type="scientific">Colletotrichum truncatum</name>
    <name type="common">Anthracnose fungus</name>
    <name type="synonym">Colletotrichum capsici</name>
    <dbReference type="NCBI Taxonomy" id="5467"/>
    <lineage>
        <taxon>Eukaryota</taxon>
        <taxon>Fungi</taxon>
        <taxon>Dikarya</taxon>
        <taxon>Ascomycota</taxon>
        <taxon>Pezizomycotina</taxon>
        <taxon>Sordariomycetes</taxon>
        <taxon>Hypocreomycetidae</taxon>
        <taxon>Glomerellales</taxon>
        <taxon>Glomerellaceae</taxon>
        <taxon>Colletotrichum</taxon>
        <taxon>Colletotrichum truncatum species complex</taxon>
    </lineage>
</organism>
<dbReference type="Proteomes" id="UP000805649">
    <property type="component" value="Unassembled WGS sequence"/>
</dbReference>
<keyword evidence="2" id="KW-1185">Reference proteome</keyword>
<evidence type="ECO:0000313" key="2">
    <source>
        <dbReference type="Proteomes" id="UP000805649"/>
    </source>
</evidence>
<comment type="caution">
    <text evidence="1">The sequence shown here is derived from an EMBL/GenBank/DDBJ whole genome shotgun (WGS) entry which is preliminary data.</text>
</comment>
<name>A0ACC3ZI64_COLTU</name>
<accession>A0ACC3ZI64</accession>